<proteinExistence type="predicted"/>
<reference evidence="1 2" key="1">
    <citation type="journal article" date="2011" name="J. Bacteriol.">
        <title>Whole-genome shotgun sequencing of the sulfur-oxidizing chemoautotroph Tetrathiobacter kashmirensis.</title>
        <authorList>
            <person name="Ghosh W."/>
            <person name="George A."/>
            <person name="Agarwal A."/>
            <person name="Raj P."/>
            <person name="Alam M."/>
            <person name="Pyne P."/>
            <person name="Das Gupta S.K."/>
        </authorList>
    </citation>
    <scope>NUCLEOTIDE SEQUENCE [LARGE SCALE GENOMIC DNA]</scope>
    <source>
        <strain evidence="1 2">WT001</strain>
    </source>
</reference>
<evidence type="ECO:0000313" key="2">
    <source>
        <dbReference type="Proteomes" id="UP000005267"/>
    </source>
</evidence>
<sequence>MASAHEAWLQDMFSDMPKANQKDLYALLADLKQAALASKQ</sequence>
<protein>
    <submittedName>
        <fullName evidence="1">MarR family transcriptional regulator</fullName>
    </submittedName>
</protein>
<dbReference type="STRING" id="1036672.TKWG_20225"/>
<gene>
    <name evidence="1" type="ordered locus">TKWG_20225</name>
</gene>
<evidence type="ECO:0000313" key="1">
    <source>
        <dbReference type="EMBL" id="AFK63813.1"/>
    </source>
</evidence>
<reference evidence="2" key="2">
    <citation type="journal article" date="2013" name="PLoS ONE">
        <title>Genome implosion elicits host-confinement in Alcaligenaceae: evidence from the comparative genomics of Tetrathiobacter kashmirensis, a pathogen in the making.</title>
        <authorList>
            <person name="Ghosh W."/>
            <person name="Alam M."/>
            <person name="Roy C."/>
            <person name="Pyne P."/>
            <person name="George A."/>
            <person name="Chakraborty R."/>
            <person name="Majumder S."/>
            <person name="Agarwal A."/>
            <person name="Chakraborty S."/>
            <person name="Majumdar S."/>
            <person name="Gupta S.K."/>
        </authorList>
    </citation>
    <scope>NUCLEOTIDE SEQUENCE [LARGE SCALE GENOMIC DNA]</scope>
    <source>
        <strain evidence="2">WT001</strain>
    </source>
</reference>
<dbReference type="AlphaFoldDB" id="I3UFM5"/>
<keyword evidence="2" id="KW-1185">Reference proteome</keyword>
<name>I3UFM5_ADVKW</name>
<accession>I3UFM5</accession>
<dbReference type="Proteomes" id="UP000005267">
    <property type="component" value="Chromosome"/>
</dbReference>
<dbReference type="HOGENOM" id="CLU_3283657_0_0_4"/>
<dbReference type="EMBL" id="CP003555">
    <property type="protein sequence ID" value="AFK63813.1"/>
    <property type="molecule type" value="Genomic_DNA"/>
</dbReference>
<organism evidence="1 2">
    <name type="scientific">Advenella kashmirensis (strain DSM 17095 / LMG 22695 / WT001)</name>
    <name type="common">Tetrathiobacter kashmirensis</name>
    <dbReference type="NCBI Taxonomy" id="1036672"/>
    <lineage>
        <taxon>Bacteria</taxon>
        <taxon>Pseudomonadati</taxon>
        <taxon>Pseudomonadota</taxon>
        <taxon>Betaproteobacteria</taxon>
        <taxon>Burkholderiales</taxon>
        <taxon>Alcaligenaceae</taxon>
    </lineage>
</organism>
<dbReference type="KEGG" id="aka:TKWG_20225"/>